<gene>
    <name evidence="3" type="ORF">FJT64_004838</name>
</gene>
<dbReference type="Gene3D" id="3.30.70.1820">
    <property type="entry name" value="L1 transposable element, RRM domain"/>
    <property type="match status" value="1"/>
</dbReference>
<dbReference type="InterPro" id="IPR004244">
    <property type="entry name" value="Transposase_22"/>
</dbReference>
<dbReference type="Proteomes" id="UP000440578">
    <property type="component" value="Unassembled WGS sequence"/>
</dbReference>
<dbReference type="AlphaFoldDB" id="A0A6A4W227"/>
<dbReference type="OrthoDB" id="10066957at2759"/>
<proteinExistence type="predicted"/>
<feature type="coiled-coil region" evidence="1">
    <location>
        <begin position="50"/>
        <end position="77"/>
    </location>
</feature>
<feature type="region of interest" description="Disordered" evidence="2">
    <location>
        <begin position="1"/>
        <end position="21"/>
    </location>
</feature>
<dbReference type="EMBL" id="VIIS01001474">
    <property type="protein sequence ID" value="KAF0297730.1"/>
    <property type="molecule type" value="Genomic_DNA"/>
</dbReference>
<accession>A0A6A4W227</accession>
<comment type="caution">
    <text evidence="3">The sequence shown here is derived from an EMBL/GenBank/DDBJ whole genome shotgun (WGS) entry which is preliminary data.</text>
</comment>
<dbReference type="PANTHER" id="PTHR11505">
    <property type="entry name" value="L1 TRANSPOSABLE ELEMENT-RELATED"/>
    <property type="match status" value="1"/>
</dbReference>
<reference evidence="3 4" key="1">
    <citation type="submission" date="2019-07" db="EMBL/GenBank/DDBJ databases">
        <title>Draft genome assembly of a fouling barnacle, Amphibalanus amphitrite (Darwin, 1854): The first reference genome for Thecostraca.</title>
        <authorList>
            <person name="Kim W."/>
        </authorList>
    </citation>
    <scope>NUCLEOTIDE SEQUENCE [LARGE SCALE GENOMIC DNA]</scope>
    <source>
        <strain evidence="3">SNU_AA5</strain>
        <tissue evidence="3">Soma without cirri and trophi</tissue>
    </source>
</reference>
<evidence type="ECO:0000313" key="4">
    <source>
        <dbReference type="Proteomes" id="UP000440578"/>
    </source>
</evidence>
<keyword evidence="1" id="KW-0175">Coiled coil</keyword>
<evidence type="ECO:0000256" key="1">
    <source>
        <dbReference type="SAM" id="Coils"/>
    </source>
</evidence>
<evidence type="ECO:0000313" key="3">
    <source>
        <dbReference type="EMBL" id="KAF0297730.1"/>
    </source>
</evidence>
<feature type="region of interest" description="Disordered" evidence="2">
    <location>
        <begin position="225"/>
        <end position="245"/>
    </location>
</feature>
<protein>
    <submittedName>
        <fullName evidence="3">Uncharacterized protein</fullName>
    </submittedName>
</protein>
<name>A0A6A4W227_AMPAM</name>
<evidence type="ECO:0000256" key="2">
    <source>
        <dbReference type="SAM" id="MobiDB-lite"/>
    </source>
</evidence>
<sequence>MPQPGDAAAAATTGSAGPAVTPDLTGMKTALLALLGDQEIVKTLREVFGVDQKEKELQTLKEEVAAQKLIIEQQEERLHDLEQYSRRNCLNFTGVPENPDENTLQLAVDLAKMANVSLHRTDLDRAHRIGAPKPAAPGQPRPPPRPLVVKFISYQKREAVWFGRRDLRKAIPPRGSSLPEGSGGKVFVQENLTRRNQELMFEARQLKRAGKLWAVWSDGCVPKAKKTQQAPTVRLRSKADLRQFE</sequence>
<keyword evidence="4" id="KW-1185">Reference proteome</keyword>
<organism evidence="3 4">
    <name type="scientific">Amphibalanus amphitrite</name>
    <name type="common">Striped barnacle</name>
    <name type="synonym">Balanus amphitrite</name>
    <dbReference type="NCBI Taxonomy" id="1232801"/>
    <lineage>
        <taxon>Eukaryota</taxon>
        <taxon>Metazoa</taxon>
        <taxon>Ecdysozoa</taxon>
        <taxon>Arthropoda</taxon>
        <taxon>Crustacea</taxon>
        <taxon>Multicrustacea</taxon>
        <taxon>Cirripedia</taxon>
        <taxon>Thoracica</taxon>
        <taxon>Thoracicalcarea</taxon>
        <taxon>Balanomorpha</taxon>
        <taxon>Balanoidea</taxon>
        <taxon>Balanidae</taxon>
        <taxon>Amphibalaninae</taxon>
        <taxon>Amphibalanus</taxon>
    </lineage>
</organism>